<reference evidence="2" key="1">
    <citation type="submission" date="2019-12" db="EMBL/GenBank/DDBJ databases">
        <authorList>
            <person name="Zhou D."/>
        </authorList>
    </citation>
    <scope>NUCLEOTIDE SEQUENCE</scope>
    <source>
        <strain evidence="2">111119051</strain>
        <plasmid evidence="2">p19051-FIIK</plasmid>
    </source>
</reference>
<keyword evidence="1" id="KW-0812">Transmembrane</keyword>
<evidence type="ECO:0000256" key="1">
    <source>
        <dbReference type="SAM" id="Phobius"/>
    </source>
</evidence>
<geneLocation type="plasmid" evidence="2">
    <name>p19051-FIIK</name>
</geneLocation>
<sequence>MLRENSVHEKNISIILFLIIIFVPGYILYPGFMPRRILRLAENTNDRNHRM</sequence>
<feature type="transmembrane region" description="Helical" evidence="1">
    <location>
        <begin position="12"/>
        <end position="29"/>
    </location>
</feature>
<keyword evidence="1" id="KW-0472">Membrane</keyword>
<keyword evidence="1" id="KW-1133">Transmembrane helix</keyword>
<keyword evidence="2" id="KW-0614">Plasmid</keyword>
<dbReference type="EMBL" id="MN823997">
    <property type="protein sequence ID" value="QIZ17531.1"/>
    <property type="molecule type" value="Genomic_DNA"/>
</dbReference>
<organism evidence="2">
    <name type="scientific">Klebsiella pneumoniae</name>
    <dbReference type="NCBI Taxonomy" id="573"/>
    <lineage>
        <taxon>Bacteria</taxon>
        <taxon>Pseudomonadati</taxon>
        <taxon>Pseudomonadota</taxon>
        <taxon>Gammaproteobacteria</taxon>
        <taxon>Enterobacterales</taxon>
        <taxon>Enterobacteriaceae</taxon>
        <taxon>Klebsiella/Raoultella group</taxon>
        <taxon>Klebsiella</taxon>
        <taxon>Klebsiella pneumoniae complex</taxon>
    </lineage>
</organism>
<name>A0A6H1PSL7_KLEPN</name>
<accession>A0A6H1PSL7</accession>
<evidence type="ECO:0000313" key="2">
    <source>
        <dbReference type="EMBL" id="QIZ17531.1"/>
    </source>
</evidence>
<dbReference type="AlphaFoldDB" id="A0A6H1PSL7"/>
<proteinExistence type="predicted"/>
<protein>
    <submittedName>
        <fullName evidence="2">Uncharacterized protein</fullName>
    </submittedName>
</protein>